<dbReference type="OrthoDB" id="3829223at2"/>
<dbReference type="RefSeq" id="WP_030508514.1">
    <property type="nucleotide sequence ID" value="NZ_FTNI01000002.1"/>
</dbReference>
<dbReference type="EMBL" id="FTNI01000002">
    <property type="protein sequence ID" value="SIQ47949.1"/>
    <property type="molecule type" value="Genomic_DNA"/>
</dbReference>
<dbReference type="GeneID" id="97497240"/>
<gene>
    <name evidence="1" type="ORF">SAMN05421833_102211</name>
</gene>
<protein>
    <recommendedName>
        <fullName evidence="3">YbaB/EbfC DNA-binding family protein</fullName>
    </recommendedName>
</protein>
<sequence length="146" mass="16086">MAGGGFDDFDVERFQARTDARIGAVERLQSTLSSLVGRARDEDGLVSVEFSTRGLSELELHPKAMRLSSGELAERIKETMRAASDDLYRQMNGAMAEAFGQEGDQSRFLDDPEAVLAQVKEAESAFDRTAEDVLGELDRISRRLGL</sequence>
<dbReference type="STRING" id="58117.SAMN05421833_102211"/>
<dbReference type="AlphaFoldDB" id="A0A1N6T3Q0"/>
<dbReference type="Proteomes" id="UP000186096">
    <property type="component" value="Unassembled WGS sequence"/>
</dbReference>
<evidence type="ECO:0000313" key="1">
    <source>
        <dbReference type="EMBL" id="SIQ47949.1"/>
    </source>
</evidence>
<name>A0A1N6T3Q0_9ACTN</name>
<evidence type="ECO:0008006" key="3">
    <source>
        <dbReference type="Google" id="ProtNLM"/>
    </source>
</evidence>
<evidence type="ECO:0000313" key="2">
    <source>
        <dbReference type="Proteomes" id="UP000186096"/>
    </source>
</evidence>
<dbReference type="InterPro" id="IPR036894">
    <property type="entry name" value="YbaB-like_sf"/>
</dbReference>
<organism evidence="1 2">
    <name type="scientific">Microbispora rosea</name>
    <dbReference type="NCBI Taxonomy" id="58117"/>
    <lineage>
        <taxon>Bacteria</taxon>
        <taxon>Bacillati</taxon>
        <taxon>Actinomycetota</taxon>
        <taxon>Actinomycetes</taxon>
        <taxon>Streptosporangiales</taxon>
        <taxon>Streptosporangiaceae</taxon>
        <taxon>Microbispora</taxon>
    </lineage>
</organism>
<reference evidence="2" key="1">
    <citation type="submission" date="2017-01" db="EMBL/GenBank/DDBJ databases">
        <authorList>
            <person name="Varghese N."/>
            <person name="Submissions S."/>
        </authorList>
    </citation>
    <scope>NUCLEOTIDE SEQUENCE [LARGE SCALE GENOMIC DNA]</scope>
    <source>
        <strain evidence="2">ATCC 12950</strain>
    </source>
</reference>
<accession>A0A1N6T3Q0</accession>
<dbReference type="Gene3D" id="3.30.1310.10">
    <property type="entry name" value="Nucleoid-associated protein YbaB-like domain"/>
    <property type="match status" value="1"/>
</dbReference>
<keyword evidence="2" id="KW-1185">Reference proteome</keyword>
<proteinExistence type="predicted"/>